<evidence type="ECO:0000256" key="1">
    <source>
        <dbReference type="SAM" id="MobiDB-lite"/>
    </source>
</evidence>
<feature type="compositionally biased region" description="Acidic residues" evidence="1">
    <location>
        <begin position="270"/>
        <end position="295"/>
    </location>
</feature>
<keyword evidence="2" id="KW-0732">Signal</keyword>
<keyword evidence="4" id="KW-1185">Reference proteome</keyword>
<name>A0AAD5RU81_9PEZI</name>
<protein>
    <submittedName>
        <fullName evidence="3">Uncharacterized protein</fullName>
    </submittedName>
</protein>
<proteinExistence type="predicted"/>
<gene>
    <name evidence="3" type="ORF">MKZ38_008460</name>
</gene>
<feature type="region of interest" description="Disordered" evidence="1">
    <location>
        <begin position="77"/>
        <end position="147"/>
    </location>
</feature>
<feature type="signal peptide" evidence="2">
    <location>
        <begin position="1"/>
        <end position="24"/>
    </location>
</feature>
<feature type="region of interest" description="Disordered" evidence="1">
    <location>
        <begin position="33"/>
        <end position="53"/>
    </location>
</feature>
<feature type="compositionally biased region" description="Gly residues" evidence="1">
    <location>
        <begin position="104"/>
        <end position="118"/>
    </location>
</feature>
<evidence type="ECO:0000313" key="4">
    <source>
        <dbReference type="Proteomes" id="UP001201980"/>
    </source>
</evidence>
<evidence type="ECO:0000313" key="3">
    <source>
        <dbReference type="EMBL" id="KAJ2904249.1"/>
    </source>
</evidence>
<feature type="chain" id="PRO_5042075392" evidence="2">
    <location>
        <begin position="25"/>
        <end position="295"/>
    </location>
</feature>
<feature type="compositionally biased region" description="Acidic residues" evidence="1">
    <location>
        <begin position="119"/>
        <end position="128"/>
    </location>
</feature>
<dbReference type="AlphaFoldDB" id="A0AAD5RU81"/>
<dbReference type="EMBL" id="JAKWBI020000058">
    <property type="protein sequence ID" value="KAJ2904249.1"/>
    <property type="molecule type" value="Genomic_DNA"/>
</dbReference>
<organism evidence="3 4">
    <name type="scientific">Zalerion maritima</name>
    <dbReference type="NCBI Taxonomy" id="339359"/>
    <lineage>
        <taxon>Eukaryota</taxon>
        <taxon>Fungi</taxon>
        <taxon>Dikarya</taxon>
        <taxon>Ascomycota</taxon>
        <taxon>Pezizomycotina</taxon>
        <taxon>Sordariomycetes</taxon>
        <taxon>Lulworthiomycetidae</taxon>
        <taxon>Lulworthiales</taxon>
        <taxon>Lulworthiaceae</taxon>
        <taxon>Zalerion</taxon>
    </lineage>
</organism>
<evidence type="ECO:0000256" key="2">
    <source>
        <dbReference type="SAM" id="SignalP"/>
    </source>
</evidence>
<dbReference type="Proteomes" id="UP001201980">
    <property type="component" value="Unassembled WGS sequence"/>
</dbReference>
<comment type="caution">
    <text evidence="3">The sequence shown here is derived from an EMBL/GenBank/DDBJ whole genome shotgun (WGS) entry which is preliminary data.</text>
</comment>
<accession>A0AAD5RU81</accession>
<reference evidence="3" key="1">
    <citation type="submission" date="2022-07" db="EMBL/GenBank/DDBJ databases">
        <title>Draft genome sequence of Zalerion maritima ATCC 34329, a (micro)plastics degrading marine fungus.</title>
        <authorList>
            <person name="Paco A."/>
            <person name="Goncalves M.F.M."/>
            <person name="Rocha-Santos T.A.P."/>
            <person name="Alves A."/>
        </authorList>
    </citation>
    <scope>NUCLEOTIDE SEQUENCE</scope>
    <source>
        <strain evidence="3">ATCC 34329</strain>
    </source>
</reference>
<feature type="compositionally biased region" description="Basic and acidic residues" evidence="1">
    <location>
        <begin position="35"/>
        <end position="46"/>
    </location>
</feature>
<sequence>MLPPAVLPALALAMILGPLGTAGGAIPDVRSAWKRQSDDGDGHGDSDSPSTPFFTLVIIAPDDSDVDTQELKARGGYFFVDPSTGDDDDEKVKDDDPPTTSDPGGWGDGDCENGGGYGDGDDCDDGDGEDKTALTTDGEGGACIVESPFSTSPTHLRVFLSTDTGHLQYLVTPSSSAPGNAQFKPFQRLGAPDPGTNSPATGSRDLLSVFDWGSVRPDLTTAGWFGCPAPSTGNSAALRITKMVVPAMEDQFDALGCRGPWELGVVDVFEGGDGDDGGEDDGGDEEEQDQDDGNQ</sequence>
<feature type="region of interest" description="Disordered" evidence="1">
    <location>
        <begin position="268"/>
        <end position="295"/>
    </location>
</feature>